<evidence type="ECO:0000256" key="1">
    <source>
        <dbReference type="SAM" id="MobiDB-lite"/>
    </source>
</evidence>
<accession>A0AAD5QNJ3</accession>
<feature type="compositionally biased region" description="Basic and acidic residues" evidence="1">
    <location>
        <begin position="148"/>
        <end position="161"/>
    </location>
</feature>
<sequence>MRVHTHPLSIKALPPPPNLGPRTHGVVCSLSGGTSDGMPSWCSKDPVTPEPSLVKDECQWQEESQADPWLMRQPLDVGGKSELLGGLQEAWADDRVCVCPPGPDTPETASSSIVTRVDTRPALAVVTPGSGQGEGQCTMSGCPQEADIWSRHGSRSDTRAG</sequence>
<feature type="region of interest" description="Disordered" evidence="1">
    <location>
        <begin position="125"/>
        <end position="161"/>
    </location>
</feature>
<reference evidence="2" key="1">
    <citation type="submission" date="2021-06" db="EMBL/GenBank/DDBJ databases">
        <title>Parelaphostrongylus tenuis whole genome reference sequence.</title>
        <authorList>
            <person name="Garwood T.J."/>
            <person name="Larsen P.A."/>
            <person name="Fountain-Jones N.M."/>
            <person name="Garbe J.R."/>
            <person name="Macchietto M.G."/>
            <person name="Kania S.A."/>
            <person name="Gerhold R.W."/>
            <person name="Richards J.E."/>
            <person name="Wolf T.M."/>
        </authorList>
    </citation>
    <scope>NUCLEOTIDE SEQUENCE</scope>
    <source>
        <strain evidence="2">MNPRO001-30</strain>
        <tissue evidence="2">Meninges</tissue>
    </source>
</reference>
<gene>
    <name evidence="2" type="ORF">KIN20_014645</name>
</gene>
<name>A0AAD5QNJ3_PARTN</name>
<dbReference type="EMBL" id="JAHQIW010002933">
    <property type="protein sequence ID" value="KAJ1356832.1"/>
    <property type="molecule type" value="Genomic_DNA"/>
</dbReference>
<evidence type="ECO:0000313" key="2">
    <source>
        <dbReference type="EMBL" id="KAJ1356832.1"/>
    </source>
</evidence>
<dbReference type="Proteomes" id="UP001196413">
    <property type="component" value="Unassembled WGS sequence"/>
</dbReference>
<keyword evidence="3" id="KW-1185">Reference proteome</keyword>
<evidence type="ECO:0000313" key="3">
    <source>
        <dbReference type="Proteomes" id="UP001196413"/>
    </source>
</evidence>
<protein>
    <submittedName>
        <fullName evidence="2">Uncharacterized protein</fullName>
    </submittedName>
</protein>
<proteinExistence type="predicted"/>
<dbReference type="AlphaFoldDB" id="A0AAD5QNJ3"/>
<feature type="region of interest" description="Disordered" evidence="1">
    <location>
        <begin position="1"/>
        <end position="20"/>
    </location>
</feature>
<comment type="caution">
    <text evidence="2">The sequence shown here is derived from an EMBL/GenBank/DDBJ whole genome shotgun (WGS) entry which is preliminary data.</text>
</comment>
<organism evidence="2 3">
    <name type="scientific">Parelaphostrongylus tenuis</name>
    <name type="common">Meningeal worm</name>
    <dbReference type="NCBI Taxonomy" id="148309"/>
    <lineage>
        <taxon>Eukaryota</taxon>
        <taxon>Metazoa</taxon>
        <taxon>Ecdysozoa</taxon>
        <taxon>Nematoda</taxon>
        <taxon>Chromadorea</taxon>
        <taxon>Rhabditida</taxon>
        <taxon>Rhabditina</taxon>
        <taxon>Rhabditomorpha</taxon>
        <taxon>Strongyloidea</taxon>
        <taxon>Metastrongylidae</taxon>
        <taxon>Parelaphostrongylus</taxon>
    </lineage>
</organism>